<dbReference type="SMART" id="SM00382">
    <property type="entry name" value="AAA"/>
    <property type="match status" value="1"/>
</dbReference>
<feature type="compositionally biased region" description="Acidic residues" evidence="2">
    <location>
        <begin position="950"/>
        <end position="959"/>
    </location>
</feature>
<dbReference type="PANTHER" id="PTHR46411:SF2">
    <property type="entry name" value="AAA+ ATPASE DOMAIN-CONTAINING PROTEIN"/>
    <property type="match status" value="1"/>
</dbReference>
<dbReference type="OrthoDB" id="10042665at2759"/>
<evidence type="ECO:0000313" key="5">
    <source>
        <dbReference type="Proteomes" id="UP000078237"/>
    </source>
</evidence>
<dbReference type="InterPro" id="IPR003959">
    <property type="entry name" value="ATPase_AAA_core"/>
</dbReference>
<evidence type="ECO:0000313" key="4">
    <source>
        <dbReference type="EMBL" id="KXX73455.1"/>
    </source>
</evidence>
<dbReference type="InterPro" id="IPR027417">
    <property type="entry name" value="P-loop_NTPase"/>
</dbReference>
<evidence type="ECO:0000256" key="2">
    <source>
        <dbReference type="SAM" id="MobiDB-lite"/>
    </source>
</evidence>
<name>A0A175VQC7_9PEZI</name>
<gene>
    <name evidence="4" type="ORF">MMYC01_210157</name>
</gene>
<feature type="domain" description="AAA+ ATPase" evidence="3">
    <location>
        <begin position="666"/>
        <end position="785"/>
    </location>
</feature>
<keyword evidence="5" id="KW-1185">Reference proteome</keyword>
<feature type="region of interest" description="Disordered" evidence="2">
    <location>
        <begin position="1"/>
        <end position="22"/>
    </location>
</feature>
<sequence length="1019" mass="114224">MAPGGDNSDSGNEGGQKSEALSSDAVHKLVEYLKGLEARILQLESGNRPSPKAERDENEGKDKDKEKSTDGKEEQETAKEDGKEEQKEKEGKEEGSSPTDPYHAMQFAPKFHDVARKGPDLANWRSTSTNIKDPKDPRFINAFCIRTKKDANFDDNLPKAEDVDLIAFAVWSEPIVDFVVKELGAQVDTDYKVVYFEKPFKTVIRSIEPLKKHLEGLKRRYGRVEATAVNGTSSPGASPPDSTSDAAENREMSGNLPFVETEDDTVATFNRPVAIPHFQGLVDFVDNYLAPQIALLKRLREGTERAVAFENLWMLFDAHDIIYCPIREAGQISIGTERHKAISRHTPQAYRVLATTGGTPLTSTMVPHPQSKPYESFFQQYLPRTTQNSAAAAVGATGSSADYPGPQPAFQATKAKNSYTPFYIFCFYIDFNGLEFGTVCDTFEFKPYEQEMSIRDLQVFPLRYASPNVMVDRGKKFMDATKVSHMQYSGMTVGQSREEISSSVVVDMKLAYESDPSTRYESITPPSFISFSNNWFELEADCAKDEKAAEKAESDVKTLFEEYEDWKKSQGKMFEKFKEAMEHKELITLLPGAVPGFSLRNRRWVLLDITQLTPVKQSDEWKNLVLPKGHRQMVQAMVETHTKQLSLVGKEGSEKIGMDLVRGKAKGCIILLHGVPGVGKTSTAECVAAHTKKPLYPITCGDIGYEPTDVEKNMEQHFKLAHKWGCVLLLDEADVFLAKRDEWAVFLRILEYYNGILFLTTNRVGAIDDAFRSRLHLTLYYPKLTEKQTLKIFKRNFERIGEINEGRRKNNLPEFRYEKSQKKVMAWAKKKWETLRWNGRQIRNTFQTAMALAEFHAKDADGKSKAPVLSKKYFNVVATASDQFNKYLVAVHGMDEERVAKRDLIRAEDHSYKPPTTAPNLDFEGSISDSSDSSSEEGGDGSDTGASSDSDSDTSDTSEDEKSKKKGKSKGKTGKTSSGGNAKTDRKTSSKKDKKGKLGKDGKKDRKSRGESDDSEEED</sequence>
<evidence type="ECO:0000256" key="1">
    <source>
        <dbReference type="SAM" id="Coils"/>
    </source>
</evidence>
<accession>A0A175VQC7</accession>
<keyword evidence="1" id="KW-0175">Coiled coil</keyword>
<proteinExistence type="predicted"/>
<feature type="compositionally biased region" description="Basic and acidic residues" evidence="2">
    <location>
        <begin position="983"/>
        <end position="1012"/>
    </location>
</feature>
<organism evidence="4 5">
    <name type="scientific">Madurella mycetomatis</name>
    <dbReference type="NCBI Taxonomy" id="100816"/>
    <lineage>
        <taxon>Eukaryota</taxon>
        <taxon>Fungi</taxon>
        <taxon>Dikarya</taxon>
        <taxon>Ascomycota</taxon>
        <taxon>Pezizomycotina</taxon>
        <taxon>Sordariomycetes</taxon>
        <taxon>Sordariomycetidae</taxon>
        <taxon>Sordariales</taxon>
        <taxon>Sordariales incertae sedis</taxon>
        <taxon>Madurella</taxon>
    </lineage>
</organism>
<dbReference type="InterPro" id="IPR056599">
    <property type="entry name" value="AAA_lid_fung"/>
</dbReference>
<feature type="compositionally biased region" description="Low complexity" evidence="2">
    <location>
        <begin position="924"/>
        <end position="933"/>
    </location>
</feature>
<feature type="compositionally biased region" description="Basic residues" evidence="2">
    <location>
        <begin position="964"/>
        <end position="973"/>
    </location>
</feature>
<dbReference type="PANTHER" id="PTHR46411">
    <property type="entry name" value="FAMILY ATPASE, PUTATIVE-RELATED"/>
    <property type="match status" value="1"/>
</dbReference>
<dbReference type="InterPro" id="IPR003593">
    <property type="entry name" value="AAA+_ATPase"/>
</dbReference>
<dbReference type="InterPro" id="IPR054289">
    <property type="entry name" value="DUF7025"/>
</dbReference>
<dbReference type="Pfam" id="PF22942">
    <property type="entry name" value="DUF7025"/>
    <property type="match status" value="1"/>
</dbReference>
<dbReference type="Proteomes" id="UP000078237">
    <property type="component" value="Unassembled WGS sequence"/>
</dbReference>
<feature type="coiled-coil region" evidence="1">
    <location>
        <begin position="542"/>
        <end position="569"/>
    </location>
</feature>
<dbReference type="Pfam" id="PF00004">
    <property type="entry name" value="AAA"/>
    <property type="match status" value="1"/>
</dbReference>
<dbReference type="VEuPathDB" id="FungiDB:MMYC01_210157"/>
<feature type="region of interest" description="Disordered" evidence="2">
    <location>
        <begin position="228"/>
        <end position="249"/>
    </location>
</feature>
<dbReference type="SUPFAM" id="SSF52540">
    <property type="entry name" value="P-loop containing nucleoside triphosphate hydrolases"/>
    <property type="match status" value="1"/>
</dbReference>
<protein>
    <submittedName>
        <fullName evidence="4">ATPase family AAA domain-containing protein 3B</fullName>
    </submittedName>
</protein>
<dbReference type="AlphaFoldDB" id="A0A175VQC7"/>
<feature type="region of interest" description="Disordered" evidence="2">
    <location>
        <begin position="906"/>
        <end position="1019"/>
    </location>
</feature>
<dbReference type="CDD" id="cd19481">
    <property type="entry name" value="RecA-like_protease"/>
    <property type="match status" value="1"/>
</dbReference>
<dbReference type="EMBL" id="LCTW02000472">
    <property type="protein sequence ID" value="KXX73455.1"/>
    <property type="molecule type" value="Genomic_DNA"/>
</dbReference>
<reference evidence="4 5" key="1">
    <citation type="journal article" date="2016" name="Genome Announc.">
        <title>Genome Sequence of Madurella mycetomatis mm55, Isolated from a Human Mycetoma Case in Sudan.</title>
        <authorList>
            <person name="Smit S."/>
            <person name="Derks M.F."/>
            <person name="Bervoets S."/>
            <person name="Fahal A."/>
            <person name="van Leeuwen W."/>
            <person name="van Belkum A."/>
            <person name="van de Sande W.W."/>
        </authorList>
    </citation>
    <scope>NUCLEOTIDE SEQUENCE [LARGE SCALE GENOMIC DNA]</scope>
    <source>
        <strain evidence="5">mm55</strain>
    </source>
</reference>
<dbReference type="GO" id="GO:0005524">
    <property type="term" value="F:ATP binding"/>
    <property type="evidence" value="ECO:0007669"/>
    <property type="project" value="InterPro"/>
</dbReference>
<dbReference type="Pfam" id="PF23232">
    <property type="entry name" value="AAA_lid_13"/>
    <property type="match status" value="1"/>
</dbReference>
<feature type="region of interest" description="Disordered" evidence="2">
    <location>
        <begin position="42"/>
        <end position="104"/>
    </location>
</feature>
<dbReference type="GO" id="GO:0016887">
    <property type="term" value="F:ATP hydrolysis activity"/>
    <property type="evidence" value="ECO:0007669"/>
    <property type="project" value="InterPro"/>
</dbReference>
<feature type="compositionally biased region" description="Polar residues" evidence="2">
    <location>
        <begin position="229"/>
        <end position="246"/>
    </location>
</feature>
<comment type="caution">
    <text evidence="4">The sequence shown here is derived from an EMBL/GenBank/DDBJ whole genome shotgun (WGS) entry which is preliminary data.</text>
</comment>
<feature type="compositionally biased region" description="Low complexity" evidence="2">
    <location>
        <begin position="1"/>
        <end position="11"/>
    </location>
</feature>
<dbReference type="Gene3D" id="3.40.50.300">
    <property type="entry name" value="P-loop containing nucleotide triphosphate hydrolases"/>
    <property type="match status" value="1"/>
</dbReference>
<evidence type="ECO:0000259" key="3">
    <source>
        <dbReference type="SMART" id="SM00382"/>
    </source>
</evidence>
<feature type="compositionally biased region" description="Basic and acidic residues" evidence="2">
    <location>
        <begin position="51"/>
        <end position="95"/>
    </location>
</feature>